<proteinExistence type="predicted"/>
<dbReference type="OrthoDB" id="6269290at2759"/>
<feature type="transmembrane region" description="Helical" evidence="2">
    <location>
        <begin position="154"/>
        <end position="178"/>
    </location>
</feature>
<evidence type="ECO:0000313" key="3">
    <source>
        <dbReference type="EMBL" id="KAF8570943.1"/>
    </source>
</evidence>
<feature type="transmembrane region" description="Helical" evidence="2">
    <location>
        <begin position="443"/>
        <end position="466"/>
    </location>
</feature>
<feature type="transmembrane region" description="Helical" evidence="2">
    <location>
        <begin position="578"/>
        <end position="601"/>
    </location>
</feature>
<evidence type="ECO:0000256" key="2">
    <source>
        <dbReference type="SAM" id="Phobius"/>
    </source>
</evidence>
<feature type="compositionally biased region" description="Polar residues" evidence="1">
    <location>
        <begin position="77"/>
        <end position="92"/>
    </location>
</feature>
<name>A0A8T0DT60_9TREM</name>
<keyword evidence="2" id="KW-0812">Transmembrane</keyword>
<dbReference type="EMBL" id="JTDF01000808">
    <property type="protein sequence ID" value="KAF8570943.1"/>
    <property type="molecule type" value="Genomic_DNA"/>
</dbReference>
<feature type="compositionally biased region" description="Polar residues" evidence="1">
    <location>
        <begin position="333"/>
        <end position="350"/>
    </location>
</feature>
<protein>
    <submittedName>
        <fullName evidence="3">Uncharacterized protein</fullName>
    </submittedName>
</protein>
<feature type="region of interest" description="Disordered" evidence="1">
    <location>
        <begin position="286"/>
        <end position="357"/>
    </location>
</feature>
<evidence type="ECO:0000256" key="1">
    <source>
        <dbReference type="SAM" id="MobiDB-lite"/>
    </source>
</evidence>
<organism evidence="3 4">
    <name type="scientific">Paragonimus westermani</name>
    <dbReference type="NCBI Taxonomy" id="34504"/>
    <lineage>
        <taxon>Eukaryota</taxon>
        <taxon>Metazoa</taxon>
        <taxon>Spiralia</taxon>
        <taxon>Lophotrochozoa</taxon>
        <taxon>Platyhelminthes</taxon>
        <taxon>Trematoda</taxon>
        <taxon>Digenea</taxon>
        <taxon>Plagiorchiida</taxon>
        <taxon>Troglotremata</taxon>
        <taxon>Troglotrematidae</taxon>
        <taxon>Paragonimus</taxon>
    </lineage>
</organism>
<feature type="transmembrane region" description="Helical" evidence="2">
    <location>
        <begin position="724"/>
        <end position="746"/>
    </location>
</feature>
<reference evidence="3 4" key="1">
    <citation type="submission" date="2019-07" db="EMBL/GenBank/DDBJ databases">
        <title>Annotation for the trematode Paragonimus westermani.</title>
        <authorList>
            <person name="Choi Y.-J."/>
        </authorList>
    </citation>
    <scope>NUCLEOTIDE SEQUENCE [LARGE SCALE GENOMIC DNA]</scope>
    <source>
        <strain evidence="3">180907_Pwestermani</strain>
    </source>
</reference>
<sequence>MKSPPTQPYQASFGDVFHMLDAKRFNLTALLKSGQYYLDETGLLVTPNGTRYRIPSGPPEGRKPLRPDRPNADGYVNINQPNDVHSPVQQDSSKYANSKMQYGLLSLGTDHDQYNGTSLSYSRLQSLRVTSSSISSLDSTTQAIELSAQVDWNVILLAVILSSISLACNIGLIVLLSWKPCCPNLGIKMADTTSEGKKTVKQHGKRGHVLYEPSMMCSCTVDYTPQELNTSRHIFNTAQCSTALWCEPPTECKPADGFPLRETQRFVNQQNCGQLSVIPREFFHNRSAPKSNHSMGVSGKGMISTPSQRAEKSEQGSSSGGSLRMVLSDGIISDTTCDGESTEDSGNNSDAPFPTSGVYWRQNISQTDLPNPSTYCSNQKSTNTAKKDSLLMLKTPECLHRDEQLPPIRSSCTPQSSCDERSSHSAEIQATNRMCSDLCANSIYVWHTLGIHIGLLGVVLSTIQLFTLCSALSYRMDPISPETQPKATLLSEIVCVLSTSLAADTILCARQYLISALLIVYWSILSFSVLCRLDETSKLSNVLASLCMSDKQIELPNVLGYTRKPSSRPKRQQRYAHLALLHSLPWALAAGTALLITFAIYTNKGPGNRPTTEVNDYPKETDVKLNFFFGGLHTLLVCRLNRDQLTMNKRNSKTDYGMTQDSSTILPPIDTEQNFNETWVPVFLLVLLPQLAHISTCLVYSILLRSATRKHVNNGMSESICSSLVSVFLLIFIEFTSCAVPIIWTYLFLPSSSRHRSSTSYVNRMILLHLLVDPWLVACLLLLLSRHLTVSTTAVKTKLPTVTLPDRSVSQYSEMAQSISVDSSGANPSDPRFGLGLVNKQRQSALSASPVRLSCLPIARRMDSPVSMNQPSLTSAHVFMSCFPNPNLLVSPLAVSTIEAPTITEALGKPRLLVPITNSKLNWQTPDSIVGSVGMSQLVTSSMGTKNPPSFAMCPSGSANATEDHLSHNTRCQDAAITDVYPKLCPHHQQLLEQHIQPTPLQMATKFGSVPRVFAQRSNNMIAQPDIRVNDLTTSEGSRQVVTSSDLAIISEDQQVKYLPHRQAVSQSTATAAVMAAAAAAVAAQTGTINRTSIEMDGSVKLSTINSIHPLGGSYTYSGSKFSPKLTTLTLNTNQPTVKQ</sequence>
<accession>A0A8T0DT60</accession>
<feature type="compositionally biased region" description="Basic and acidic residues" evidence="1">
    <location>
        <begin position="60"/>
        <end position="71"/>
    </location>
</feature>
<gene>
    <name evidence="3" type="ORF">P879_03167</name>
</gene>
<feature type="transmembrane region" description="Helical" evidence="2">
    <location>
        <begin position="766"/>
        <end position="784"/>
    </location>
</feature>
<feature type="region of interest" description="Disordered" evidence="1">
    <location>
        <begin position="49"/>
        <end position="92"/>
    </location>
</feature>
<feature type="transmembrane region" description="Helical" evidence="2">
    <location>
        <begin position="682"/>
        <end position="703"/>
    </location>
</feature>
<comment type="caution">
    <text evidence="3">The sequence shown here is derived from an EMBL/GenBank/DDBJ whole genome shotgun (WGS) entry which is preliminary data.</text>
</comment>
<keyword evidence="4" id="KW-1185">Reference proteome</keyword>
<dbReference type="AlphaFoldDB" id="A0A8T0DT60"/>
<dbReference type="Proteomes" id="UP000699462">
    <property type="component" value="Unassembled WGS sequence"/>
</dbReference>
<keyword evidence="2" id="KW-0472">Membrane</keyword>
<keyword evidence="2" id="KW-1133">Transmembrane helix</keyword>
<evidence type="ECO:0000313" key="4">
    <source>
        <dbReference type="Proteomes" id="UP000699462"/>
    </source>
</evidence>
<feature type="transmembrane region" description="Helical" evidence="2">
    <location>
        <begin position="512"/>
        <end position="531"/>
    </location>
</feature>